<dbReference type="PANTHER" id="PTHR43289">
    <property type="entry name" value="MITOGEN-ACTIVATED PROTEIN KINASE KINASE KINASE 20-RELATED"/>
    <property type="match status" value="1"/>
</dbReference>
<dbReference type="InterPro" id="IPR000719">
    <property type="entry name" value="Prot_kinase_dom"/>
</dbReference>
<dbReference type="Gene3D" id="3.30.200.20">
    <property type="entry name" value="Phosphorylase Kinase, domain 1"/>
    <property type="match status" value="1"/>
</dbReference>
<dbReference type="GO" id="GO:0004674">
    <property type="term" value="F:protein serine/threonine kinase activity"/>
    <property type="evidence" value="ECO:0007669"/>
    <property type="project" value="UniProtKB-KW"/>
</dbReference>
<evidence type="ECO:0000256" key="8">
    <source>
        <dbReference type="SAM" id="MobiDB-lite"/>
    </source>
</evidence>
<dbReference type="EC" id="2.7.11.1" evidence="1"/>
<feature type="region of interest" description="Disordered" evidence="8">
    <location>
        <begin position="303"/>
        <end position="344"/>
    </location>
</feature>
<dbReference type="EMBL" id="JAAKZV010000004">
    <property type="protein sequence ID" value="NGN62743.1"/>
    <property type="molecule type" value="Genomic_DNA"/>
</dbReference>
<dbReference type="CDD" id="cd14014">
    <property type="entry name" value="STKc_PknB_like"/>
    <property type="match status" value="1"/>
</dbReference>
<accession>A0A6G4TSH1</accession>
<feature type="compositionally biased region" description="Low complexity" evidence="8">
    <location>
        <begin position="323"/>
        <end position="336"/>
    </location>
</feature>
<dbReference type="SMART" id="SM00220">
    <property type="entry name" value="S_TKc"/>
    <property type="match status" value="1"/>
</dbReference>
<dbReference type="PANTHER" id="PTHR43289:SF6">
    <property type="entry name" value="SERINE_THREONINE-PROTEIN KINASE NEKL-3"/>
    <property type="match status" value="1"/>
</dbReference>
<dbReference type="GO" id="GO:0005524">
    <property type="term" value="F:ATP binding"/>
    <property type="evidence" value="ECO:0007669"/>
    <property type="project" value="UniProtKB-UniRule"/>
</dbReference>
<reference evidence="10 11" key="1">
    <citation type="submission" date="2020-02" db="EMBL/GenBank/DDBJ databases">
        <title>Whole-genome analyses of novel actinobacteria.</title>
        <authorList>
            <person name="Sahin N."/>
        </authorList>
    </citation>
    <scope>NUCLEOTIDE SEQUENCE [LARGE SCALE GENOMIC DNA]</scope>
    <source>
        <strain evidence="10 11">A7024</strain>
    </source>
</reference>
<dbReference type="PROSITE" id="PS00107">
    <property type="entry name" value="PROTEIN_KINASE_ATP"/>
    <property type="match status" value="1"/>
</dbReference>
<keyword evidence="5 10" id="KW-0418">Kinase</keyword>
<name>A0A6G4TSH1_9ACTN</name>
<dbReference type="Gene3D" id="1.10.510.10">
    <property type="entry name" value="Transferase(Phosphotransferase) domain 1"/>
    <property type="match status" value="1"/>
</dbReference>
<keyword evidence="11" id="KW-1185">Reference proteome</keyword>
<dbReference type="Gene3D" id="3.40.190.10">
    <property type="entry name" value="Periplasmic binding protein-like II"/>
    <property type="match status" value="2"/>
</dbReference>
<dbReference type="SUPFAM" id="SSF53850">
    <property type="entry name" value="Periplasmic binding protein-like II"/>
    <property type="match status" value="1"/>
</dbReference>
<keyword evidence="6 7" id="KW-0067">ATP-binding</keyword>
<organism evidence="10 11">
    <name type="scientific">Streptomyces coryli</name>
    <dbReference type="NCBI Taxonomy" id="1128680"/>
    <lineage>
        <taxon>Bacteria</taxon>
        <taxon>Bacillati</taxon>
        <taxon>Actinomycetota</taxon>
        <taxon>Actinomycetes</taxon>
        <taxon>Kitasatosporales</taxon>
        <taxon>Streptomycetaceae</taxon>
        <taxon>Streptomyces</taxon>
    </lineage>
</organism>
<feature type="domain" description="Protein kinase" evidence="9">
    <location>
        <begin position="14"/>
        <end position="282"/>
    </location>
</feature>
<dbReference type="InterPro" id="IPR008271">
    <property type="entry name" value="Ser/Thr_kinase_AS"/>
</dbReference>
<gene>
    <name evidence="10" type="ORF">G5C51_02350</name>
</gene>
<dbReference type="AlphaFoldDB" id="A0A6G4TSH1"/>
<evidence type="ECO:0000256" key="4">
    <source>
        <dbReference type="ARBA" id="ARBA00022741"/>
    </source>
</evidence>
<keyword evidence="2" id="KW-0723">Serine/threonine-protein kinase</keyword>
<keyword evidence="4 7" id="KW-0547">Nucleotide-binding</keyword>
<dbReference type="Proteomes" id="UP000481583">
    <property type="component" value="Unassembled WGS sequence"/>
</dbReference>
<feature type="binding site" evidence="7">
    <location>
        <position position="43"/>
    </location>
    <ligand>
        <name>ATP</name>
        <dbReference type="ChEBI" id="CHEBI:30616"/>
    </ligand>
</feature>
<evidence type="ECO:0000256" key="7">
    <source>
        <dbReference type="PROSITE-ProRule" id="PRU10141"/>
    </source>
</evidence>
<feature type="compositionally biased region" description="Low complexity" evidence="8">
    <location>
        <begin position="304"/>
        <end position="315"/>
    </location>
</feature>
<dbReference type="RefSeq" id="WP_165230677.1">
    <property type="nucleotide sequence ID" value="NZ_JAAKZV010000004.1"/>
</dbReference>
<evidence type="ECO:0000256" key="2">
    <source>
        <dbReference type="ARBA" id="ARBA00022527"/>
    </source>
</evidence>
<evidence type="ECO:0000256" key="1">
    <source>
        <dbReference type="ARBA" id="ARBA00012513"/>
    </source>
</evidence>
<dbReference type="InterPro" id="IPR017441">
    <property type="entry name" value="Protein_kinase_ATP_BS"/>
</dbReference>
<dbReference type="Pfam" id="PF00069">
    <property type="entry name" value="Pkinase"/>
    <property type="match status" value="1"/>
</dbReference>
<evidence type="ECO:0000256" key="6">
    <source>
        <dbReference type="ARBA" id="ARBA00022840"/>
    </source>
</evidence>
<evidence type="ECO:0000313" key="10">
    <source>
        <dbReference type="EMBL" id="NGN62743.1"/>
    </source>
</evidence>
<evidence type="ECO:0000259" key="9">
    <source>
        <dbReference type="PROSITE" id="PS50011"/>
    </source>
</evidence>
<evidence type="ECO:0000313" key="11">
    <source>
        <dbReference type="Proteomes" id="UP000481583"/>
    </source>
</evidence>
<keyword evidence="3" id="KW-0808">Transferase</keyword>
<comment type="caution">
    <text evidence="10">The sequence shown here is derived from an EMBL/GenBank/DDBJ whole genome shotgun (WGS) entry which is preliminary data.</text>
</comment>
<protein>
    <recommendedName>
        <fullName evidence="1">non-specific serine/threonine protein kinase</fullName>
        <ecNumber evidence="1">2.7.11.1</ecNumber>
    </recommendedName>
</protein>
<dbReference type="SUPFAM" id="SSF56112">
    <property type="entry name" value="Protein kinase-like (PK-like)"/>
    <property type="match status" value="1"/>
</dbReference>
<evidence type="ECO:0000256" key="5">
    <source>
        <dbReference type="ARBA" id="ARBA00022777"/>
    </source>
</evidence>
<dbReference type="PROSITE" id="PS50011">
    <property type="entry name" value="PROTEIN_KINASE_DOM"/>
    <property type="match status" value="1"/>
</dbReference>
<dbReference type="PROSITE" id="PS00108">
    <property type="entry name" value="PROTEIN_KINASE_ST"/>
    <property type="match status" value="1"/>
</dbReference>
<proteinExistence type="predicted"/>
<dbReference type="InterPro" id="IPR011009">
    <property type="entry name" value="Kinase-like_dom_sf"/>
</dbReference>
<sequence length="653" mass="68953">MIEGGDGQVVDGRFELLERLGSGGMGTVWRARDQALDREVALKQVRPLAPELAPEGSAASRVLRERMLREARALARISHPNVVTIHHVVDDGEAAYPWLVMELVPGRSLAERLADGALPPTEAARIGRQVLAGLRTAHAAGICHRDVKPANVMLRPDGAAVLTDFGIAALQRTGQVDPAVGSASLTATGELIGTPDYLAPERIRGTDDEPASDLWSLGMLLYVAVEGHNPLRRTTPLATLAAVLDGEVPPPVRAGALTPVLAELLVRDPAARPSAARLDEMLGAAAEAGGLATAPLAEAEERTLTATQPVSQSTPQPAPQPAAQPAQPSEPAAEAPPAAPVPAPRRRRAWLTAGAAVLAAVLVAITAYSLGDTGGDGGDGGSDAKNKLDLVQPGTLTVAVSGDRSGSAHHLTYAASDSGWLEDASPGPKEGDWIGPDPELAKALAERLGLRVKVVGIDMFGPGDPFDALGRDYDVVMPSTEFSTFDAKERRGVDFIHYFDYAHTLYARWKTASKIRSWDDLCGLKVAPFEDDDKDALRDISYKVCGPDPIKVTNVSIFDLPEPLQKGSIDAVVSDLPFAVVQAKESDGEFHLPAADLTDAGPLGMAVKGSNTTLRKALTSGFDKLITGGDYTTILKNWNLEHGAVRATRIIRD</sequence>
<evidence type="ECO:0000256" key="3">
    <source>
        <dbReference type="ARBA" id="ARBA00022679"/>
    </source>
</evidence>